<reference evidence="1 2" key="2">
    <citation type="submission" date="2024-08" db="EMBL/GenBank/DDBJ databases">
        <title>Phylogenomic analyses of a clade within the roseobacter group suggest taxonomic reassignments of species of the genera Aestuariivita, Citreicella, Loktanella, Nautella, Pelagibaca, Ruegeria, Thalassobius, Thiobacimonas and Tropicibacter, and the proposal o.</title>
        <authorList>
            <person name="Jeon C.O."/>
        </authorList>
    </citation>
    <scope>NUCLEOTIDE SEQUENCE [LARGE SCALE GENOMIC DNA]</scope>
    <source>
        <strain evidence="1 2">SS1-5</strain>
    </source>
</reference>
<dbReference type="Proteomes" id="UP001470809">
    <property type="component" value="Chromosome"/>
</dbReference>
<accession>A0AAN0M9U8</accession>
<evidence type="ECO:0000313" key="2">
    <source>
        <dbReference type="Proteomes" id="UP001470809"/>
    </source>
</evidence>
<gene>
    <name evidence="1" type="ORF">AABB31_20935</name>
</gene>
<name>A0AAN0M9U8_9RHOB</name>
<dbReference type="AlphaFoldDB" id="A0AAN0M9U8"/>
<keyword evidence="2" id="KW-1185">Reference proteome</keyword>
<dbReference type="RefSeq" id="WP_342076685.1">
    <property type="nucleotide sequence ID" value="NZ_CP151767.2"/>
</dbReference>
<dbReference type="EMBL" id="CP151767">
    <property type="protein sequence ID" value="WZU67374.1"/>
    <property type="molecule type" value="Genomic_DNA"/>
</dbReference>
<organism evidence="1 2">
    <name type="scientific">Yoonia rhodophyticola</name>
    <dbReference type="NCBI Taxonomy" id="3137370"/>
    <lineage>
        <taxon>Bacteria</taxon>
        <taxon>Pseudomonadati</taxon>
        <taxon>Pseudomonadota</taxon>
        <taxon>Alphaproteobacteria</taxon>
        <taxon>Rhodobacterales</taxon>
        <taxon>Paracoccaceae</taxon>
        <taxon>Yoonia</taxon>
    </lineage>
</organism>
<protein>
    <submittedName>
        <fullName evidence="1">Uncharacterized protein</fullName>
    </submittedName>
</protein>
<proteinExistence type="predicted"/>
<sequence length="117" mass="13317">MYAFLPEAIRQGLEDARKASLKRKDRLSVHDGSETYRIRRFWDSGFALDLDASDKLRGHVDIYDGPRHLYQCLVVSSVSDAHEHVFEFKWLTPVATAPAADFVRPDFVPAGLIDLQN</sequence>
<dbReference type="KEGG" id="yrh:AABB31_20935"/>
<reference evidence="2" key="1">
    <citation type="submission" date="2024-04" db="EMBL/GenBank/DDBJ databases">
        <title>Phylogenomic analyses of a clade within the roseobacter group suggest taxonomic reassignments of species of the genera Aestuariivita, Citreicella, Loktanella, Nautella, Pelagibaca, Ruegeria, Thalassobius, Thiobacimonas and Tropicibacter, and the proposal o.</title>
        <authorList>
            <person name="Jeon C.O."/>
        </authorList>
    </citation>
    <scope>NUCLEOTIDE SEQUENCE [LARGE SCALE GENOMIC DNA]</scope>
    <source>
        <strain evidence="2">SS1-5</strain>
    </source>
</reference>
<evidence type="ECO:0000313" key="1">
    <source>
        <dbReference type="EMBL" id="WZU67374.1"/>
    </source>
</evidence>